<dbReference type="InterPro" id="IPR002060">
    <property type="entry name" value="Squ/phyt_synthse"/>
</dbReference>
<dbReference type="Gene3D" id="1.10.600.10">
    <property type="entry name" value="Farnesyl Diphosphate Synthase"/>
    <property type="match status" value="1"/>
</dbReference>
<gene>
    <name evidence="2" type="ORF">V6M85_07330</name>
</gene>
<sequence length="282" mass="33783">MNEYLLKIFRKGSVTYYNSSLLFPRKIREDVTKLYAFVRVFDDLVDSIPPKVDEFYKLRRMYEKERDGIKTGNLVLSNFVELQERKSFREEWVESFLDSMESDIYKHYYYTIDETLKYMYGSAEVVGLFMLKILDLPEESSKYAMLLGRSMQYLNFIRDVKEDLQLGRQYLPISEMEKFGIKTLEECNQGFKEYIRFQIKRYFEFQSNAEKGFKYIPPRFLIPIKTASDMYKWTASVIWRNPCIVQHLKVRPRREKVLLVGVKNGIGVYLWRLLSFFLGLPI</sequence>
<dbReference type="SFLD" id="SFLDG01018">
    <property type="entry name" value="Squalene/Phytoene_Synthase_Lik"/>
    <property type="match status" value="1"/>
</dbReference>
<dbReference type="EMBL" id="CP146016">
    <property type="protein sequence ID" value="WWQ61792.1"/>
    <property type="molecule type" value="Genomic_DNA"/>
</dbReference>
<dbReference type="Proteomes" id="UP001432202">
    <property type="component" value="Chromosome"/>
</dbReference>
<dbReference type="SUPFAM" id="SSF48576">
    <property type="entry name" value="Terpenoid synthases"/>
    <property type="match status" value="1"/>
</dbReference>
<dbReference type="InterPro" id="IPR008949">
    <property type="entry name" value="Isoprenoid_synthase_dom_sf"/>
</dbReference>
<keyword evidence="1" id="KW-0808">Transferase</keyword>
<evidence type="ECO:0000313" key="3">
    <source>
        <dbReference type="Proteomes" id="UP001432202"/>
    </source>
</evidence>
<evidence type="ECO:0000256" key="1">
    <source>
        <dbReference type="ARBA" id="ARBA00022679"/>
    </source>
</evidence>
<dbReference type="CDD" id="cd00683">
    <property type="entry name" value="Trans_IPPS_HH"/>
    <property type="match status" value="1"/>
</dbReference>
<organism evidence="2 3">
    <name type="scientific">Sulfolobus tengchongensis</name>
    <dbReference type="NCBI Taxonomy" id="207809"/>
    <lineage>
        <taxon>Archaea</taxon>
        <taxon>Thermoproteota</taxon>
        <taxon>Thermoprotei</taxon>
        <taxon>Sulfolobales</taxon>
        <taxon>Sulfolobaceae</taxon>
        <taxon>Sulfolobus</taxon>
    </lineage>
</organism>
<dbReference type="AlphaFoldDB" id="A0AAX4L4J4"/>
<keyword evidence="3" id="KW-1185">Reference proteome</keyword>
<protein>
    <submittedName>
        <fullName evidence="2">Phytoene/squalene synthase family protein</fullName>
    </submittedName>
</protein>
<accession>A0AAX4L4J4</accession>
<dbReference type="GO" id="GO:0008299">
    <property type="term" value="P:isoprenoid biosynthetic process"/>
    <property type="evidence" value="ECO:0007669"/>
    <property type="project" value="UniProtKB-ARBA"/>
</dbReference>
<proteinExistence type="predicted"/>
<dbReference type="PANTHER" id="PTHR31480">
    <property type="entry name" value="BIFUNCTIONAL LYCOPENE CYCLASE/PHYTOENE SYNTHASE"/>
    <property type="match status" value="1"/>
</dbReference>
<reference evidence="2 3" key="1">
    <citation type="submission" date="2024-02" db="EMBL/GenBank/DDBJ databases">
        <title>STSV induces naive adaptation in Sulfolobus.</title>
        <authorList>
            <person name="Xiang X."/>
            <person name="Song M."/>
        </authorList>
    </citation>
    <scope>NUCLEOTIDE SEQUENCE [LARGE SCALE GENOMIC DNA]</scope>
    <source>
        <strain evidence="2 3">RT2</strain>
    </source>
</reference>
<dbReference type="PROSITE" id="PS01045">
    <property type="entry name" value="SQUALEN_PHYTOEN_SYN_2"/>
    <property type="match status" value="1"/>
</dbReference>
<dbReference type="InterPro" id="IPR033904">
    <property type="entry name" value="Trans_IPPS_HH"/>
</dbReference>
<dbReference type="InterPro" id="IPR019845">
    <property type="entry name" value="Squalene/phytoene_synthase_CS"/>
</dbReference>
<dbReference type="Pfam" id="PF00494">
    <property type="entry name" value="SQS_PSY"/>
    <property type="match status" value="1"/>
</dbReference>
<evidence type="ECO:0000313" key="2">
    <source>
        <dbReference type="EMBL" id="WWQ61792.1"/>
    </source>
</evidence>
<dbReference type="GO" id="GO:0051996">
    <property type="term" value="F:squalene synthase [NAD(P)H] activity"/>
    <property type="evidence" value="ECO:0007669"/>
    <property type="project" value="InterPro"/>
</dbReference>
<dbReference type="SFLD" id="SFLDS00005">
    <property type="entry name" value="Isoprenoid_Synthase_Type_I"/>
    <property type="match status" value="1"/>
</dbReference>
<name>A0AAX4L4J4_9CREN</name>